<protein>
    <submittedName>
        <fullName evidence="1">ATP-binding protein</fullName>
    </submittedName>
</protein>
<gene>
    <name evidence="1" type="ORF">E7Y31_01490</name>
</gene>
<keyword evidence="1" id="KW-0547">Nucleotide-binding</keyword>
<name>A0A4S5EUC0_9ACTN</name>
<evidence type="ECO:0000313" key="1">
    <source>
        <dbReference type="EMBL" id="THJ76147.1"/>
    </source>
</evidence>
<keyword evidence="1" id="KW-0067">ATP-binding</keyword>
<dbReference type="Proteomes" id="UP000305282">
    <property type="component" value="Unassembled WGS sequence"/>
</dbReference>
<proteinExistence type="predicted"/>
<dbReference type="AlphaFoldDB" id="A0A4S5EUC0"/>
<organism evidence="1 2">
    <name type="scientific">Candidatus Frankia alpina</name>
    <dbReference type="NCBI Taxonomy" id="2699483"/>
    <lineage>
        <taxon>Bacteria</taxon>
        <taxon>Bacillati</taxon>
        <taxon>Actinomycetota</taxon>
        <taxon>Actinomycetes</taxon>
        <taxon>Frankiales</taxon>
        <taxon>Frankiaceae</taxon>
        <taxon>Frankia</taxon>
    </lineage>
</organism>
<reference evidence="1 2" key="1">
    <citation type="submission" date="2019-04" db="EMBL/GenBank/DDBJ databases">
        <title>Draft genome sequences for three unisolated Alnus-infective Frankia Sp+ strains, AgTrS, AiOr and AvVan, the first sequenced Frankia strains able to sporulate in-planta.</title>
        <authorList>
            <person name="Bethencourt L."/>
            <person name="Vautrin F."/>
            <person name="Taib N."/>
            <person name="Dubost A."/>
            <person name="Castro-Garcia L."/>
            <person name="Imbaud O."/>
            <person name="Abrouk D."/>
            <person name="Fournier P."/>
            <person name="Briolay J."/>
            <person name="Nguyen A."/>
            <person name="Normand P."/>
            <person name="Fernandez M.P."/>
            <person name="Brochier-Armanet C."/>
            <person name="Herrera-Belaroussi A."/>
        </authorList>
    </citation>
    <scope>NUCLEOTIDE SEQUENCE [LARGE SCALE GENOMIC DNA]</scope>
    <source>
        <strain evidence="1 2">AvVan</strain>
    </source>
</reference>
<feature type="non-terminal residue" evidence="1">
    <location>
        <position position="104"/>
    </location>
</feature>
<accession>A0A4S5EUC0</accession>
<sequence length="104" mass="11065">MFAREFEWDALTRFATDPAGGATLGVVSGRRRQGKTFLLRALCEAAGGFFFGADEATDGESLRRVGAALADRLGAPAPLAFDDWYPVFDALLALGSDRAVPVVI</sequence>
<dbReference type="GO" id="GO:0005524">
    <property type="term" value="F:ATP binding"/>
    <property type="evidence" value="ECO:0007669"/>
    <property type="project" value="UniProtKB-KW"/>
</dbReference>
<keyword evidence="2" id="KW-1185">Reference proteome</keyword>
<dbReference type="EMBL" id="SSXH01000014">
    <property type="protein sequence ID" value="THJ76147.1"/>
    <property type="molecule type" value="Genomic_DNA"/>
</dbReference>
<evidence type="ECO:0000313" key="2">
    <source>
        <dbReference type="Proteomes" id="UP000305282"/>
    </source>
</evidence>
<comment type="caution">
    <text evidence="1">The sequence shown here is derived from an EMBL/GenBank/DDBJ whole genome shotgun (WGS) entry which is preliminary data.</text>
</comment>